<sequence>MTVSSALAPVIALSHGGGPLPILGDPGHKSIIYSLKKRVPQILGLGTPRQPRAIVLITAHWTTDVPSISSSESHKLLFDYYNFPPEAYKLEYAAPGAPDIAERIRKAFTDQRLSPKLDADRGWDHGVFVPLTLVLPKADVPVVQVSVLRSEDPDAHLRMGAALAALRADGIAIIGSGFASLHNLDTMLSLRSVRPDQCAAFRRDSDEWNDALTHVVTAADKDARWTGLKAWRALPHANQMHPPNGGEHFMPLIVCAGAAGEEEAAKYYKDDFVGVDIFTYYWGAEQVE</sequence>
<dbReference type="SUPFAM" id="SSF53213">
    <property type="entry name" value="LigB-like"/>
    <property type="match status" value="1"/>
</dbReference>
<dbReference type="OrthoDB" id="7396853at2759"/>
<protein>
    <recommendedName>
        <fullName evidence="6">Extradiol ring-cleavage dioxygenase class III enzyme subunit B domain-containing protein</fullName>
    </recommendedName>
</protein>
<name>A0A151GY53_DRECN</name>
<feature type="domain" description="Extradiol ring-cleavage dioxygenase class III enzyme subunit B" evidence="6">
    <location>
        <begin position="39"/>
        <end position="265"/>
    </location>
</feature>
<dbReference type="InterPro" id="IPR004183">
    <property type="entry name" value="Xdiol_dOase_suB"/>
</dbReference>
<proteinExistence type="inferred from homology"/>
<evidence type="ECO:0000256" key="5">
    <source>
        <dbReference type="ARBA" id="ARBA00023002"/>
    </source>
</evidence>
<dbReference type="GeneID" id="63715822"/>
<comment type="similarity">
    <text evidence="2">Belongs to the DODA-type extradiol aromatic ring-opening dioxygenase family.</text>
</comment>
<comment type="cofactor">
    <cofactor evidence="1">
        <name>Zn(2+)</name>
        <dbReference type="ChEBI" id="CHEBI:29105"/>
    </cofactor>
</comment>
<dbReference type="Pfam" id="PF02900">
    <property type="entry name" value="LigB"/>
    <property type="match status" value="1"/>
</dbReference>
<dbReference type="Gene3D" id="3.40.830.10">
    <property type="entry name" value="LigB-like"/>
    <property type="match status" value="1"/>
</dbReference>
<keyword evidence="5" id="KW-0560">Oxidoreductase</keyword>
<keyword evidence="8" id="KW-1185">Reference proteome</keyword>
<dbReference type="GO" id="GO:0008198">
    <property type="term" value="F:ferrous iron binding"/>
    <property type="evidence" value="ECO:0007669"/>
    <property type="project" value="InterPro"/>
</dbReference>
<dbReference type="Proteomes" id="UP000076580">
    <property type="component" value="Chromosome 01"/>
</dbReference>
<evidence type="ECO:0000256" key="2">
    <source>
        <dbReference type="ARBA" id="ARBA00007581"/>
    </source>
</evidence>
<keyword evidence="3" id="KW-0479">Metal-binding</keyword>
<dbReference type="CDD" id="cd07363">
    <property type="entry name" value="45_DOPA_Dioxygenase"/>
    <property type="match status" value="1"/>
</dbReference>
<dbReference type="GO" id="GO:0008270">
    <property type="term" value="F:zinc ion binding"/>
    <property type="evidence" value="ECO:0007669"/>
    <property type="project" value="InterPro"/>
</dbReference>
<dbReference type="STRING" id="98403.A0A151GY53"/>
<dbReference type="GO" id="GO:0016702">
    <property type="term" value="F:oxidoreductase activity, acting on single donors with incorporation of molecular oxygen, incorporation of two atoms of oxygen"/>
    <property type="evidence" value="ECO:0007669"/>
    <property type="project" value="UniProtKB-ARBA"/>
</dbReference>
<dbReference type="PIRSF" id="PIRSF006157">
    <property type="entry name" value="Doxgns_DODA"/>
    <property type="match status" value="1"/>
</dbReference>
<evidence type="ECO:0000256" key="3">
    <source>
        <dbReference type="ARBA" id="ARBA00022723"/>
    </source>
</evidence>
<dbReference type="PANTHER" id="PTHR30096">
    <property type="entry name" value="4,5-DOPA DIOXYGENASE EXTRADIOL-LIKE PROTEIN"/>
    <property type="match status" value="1"/>
</dbReference>
<gene>
    <name evidence="7" type="ORF">DCS_03179</name>
</gene>
<comment type="caution">
    <text evidence="7">The sequence shown here is derived from an EMBL/GenBank/DDBJ whole genome shotgun (WGS) entry which is preliminary data.</text>
</comment>
<dbReference type="EMBL" id="LAYC01000001">
    <property type="protein sequence ID" value="KYK62034.1"/>
    <property type="molecule type" value="Genomic_DNA"/>
</dbReference>
<evidence type="ECO:0000259" key="6">
    <source>
        <dbReference type="Pfam" id="PF02900"/>
    </source>
</evidence>
<evidence type="ECO:0000313" key="7">
    <source>
        <dbReference type="EMBL" id="KYK62034.1"/>
    </source>
</evidence>
<dbReference type="InterPro" id="IPR014436">
    <property type="entry name" value="Extradiol_dOase_DODA"/>
</dbReference>
<dbReference type="InParanoid" id="A0A151GY53"/>
<keyword evidence="4" id="KW-0862">Zinc</keyword>
<dbReference type="AlphaFoldDB" id="A0A151GY53"/>
<dbReference type="RefSeq" id="XP_040661386.1">
    <property type="nucleotide sequence ID" value="XM_040800503.1"/>
</dbReference>
<accession>A0A151GY53</accession>
<evidence type="ECO:0000256" key="1">
    <source>
        <dbReference type="ARBA" id="ARBA00001947"/>
    </source>
</evidence>
<evidence type="ECO:0000256" key="4">
    <source>
        <dbReference type="ARBA" id="ARBA00022833"/>
    </source>
</evidence>
<organism evidence="7 8">
    <name type="scientific">Drechmeria coniospora</name>
    <name type="common">Nematophagous fungus</name>
    <name type="synonym">Meria coniospora</name>
    <dbReference type="NCBI Taxonomy" id="98403"/>
    <lineage>
        <taxon>Eukaryota</taxon>
        <taxon>Fungi</taxon>
        <taxon>Dikarya</taxon>
        <taxon>Ascomycota</taxon>
        <taxon>Pezizomycotina</taxon>
        <taxon>Sordariomycetes</taxon>
        <taxon>Hypocreomycetidae</taxon>
        <taxon>Hypocreales</taxon>
        <taxon>Ophiocordycipitaceae</taxon>
        <taxon>Drechmeria</taxon>
    </lineage>
</organism>
<evidence type="ECO:0000313" key="8">
    <source>
        <dbReference type="Proteomes" id="UP000076580"/>
    </source>
</evidence>
<reference evidence="7 8" key="1">
    <citation type="journal article" date="2016" name="Sci. Rep.">
        <title>Insights into Adaptations to a Near-Obligate Nematode Endoparasitic Lifestyle from the Finished Genome of Drechmeria coniospora.</title>
        <authorList>
            <person name="Zhang L."/>
            <person name="Zhou Z."/>
            <person name="Guo Q."/>
            <person name="Fokkens L."/>
            <person name="Miskei M."/>
            <person name="Pocsi I."/>
            <person name="Zhang W."/>
            <person name="Chen M."/>
            <person name="Wang L."/>
            <person name="Sun Y."/>
            <person name="Donzelli B.G."/>
            <person name="Gibson D.M."/>
            <person name="Nelson D.R."/>
            <person name="Luo J.G."/>
            <person name="Rep M."/>
            <person name="Liu H."/>
            <person name="Yang S."/>
            <person name="Wang J."/>
            <person name="Krasnoff S.B."/>
            <person name="Xu Y."/>
            <person name="Molnar I."/>
            <person name="Lin M."/>
        </authorList>
    </citation>
    <scope>NUCLEOTIDE SEQUENCE [LARGE SCALE GENOMIC DNA]</scope>
    <source>
        <strain evidence="7 8">ARSEF 6962</strain>
    </source>
</reference>
<dbReference type="PANTHER" id="PTHR30096:SF0">
    <property type="entry name" value="4,5-DOPA DIOXYGENASE EXTRADIOL-LIKE PROTEIN"/>
    <property type="match status" value="1"/>
</dbReference>